<evidence type="ECO:0000256" key="5">
    <source>
        <dbReference type="ARBA" id="ARBA00022807"/>
    </source>
</evidence>
<dbReference type="InterPro" id="IPR000816">
    <property type="entry name" value="Peptidase_C15"/>
</dbReference>
<dbReference type="Proteomes" id="UP000000311">
    <property type="component" value="Unassembled WGS sequence"/>
</dbReference>
<keyword evidence="4" id="KW-0378">Hydrolase</keyword>
<dbReference type="STRING" id="104421.E1ZWM6"/>
<evidence type="ECO:0000256" key="3">
    <source>
        <dbReference type="ARBA" id="ARBA00022670"/>
    </source>
</evidence>
<gene>
    <name evidence="6" type="ORF">EAG_08917</name>
</gene>
<keyword evidence="2" id="KW-0963">Cytoplasm</keyword>
<dbReference type="PANTHER" id="PTHR23402">
    <property type="entry name" value="PROTEASE FAMILY C15 PYROGLUTAMYL-PEPTIDASE I-RELATED"/>
    <property type="match status" value="1"/>
</dbReference>
<dbReference type="Pfam" id="PF01470">
    <property type="entry name" value="Peptidase_C15"/>
    <property type="match status" value="1"/>
</dbReference>
<dbReference type="OrthoDB" id="407146at2759"/>
<dbReference type="InterPro" id="IPR036440">
    <property type="entry name" value="Peptidase_C15-like_sf"/>
</dbReference>
<dbReference type="SUPFAM" id="SSF53182">
    <property type="entry name" value="Pyrrolidone carboxyl peptidase (pyroglutamate aminopeptidase)"/>
    <property type="match status" value="1"/>
</dbReference>
<reference evidence="6 7" key="1">
    <citation type="journal article" date="2010" name="Science">
        <title>Genomic comparison of the ants Camponotus floridanus and Harpegnathos saltator.</title>
        <authorList>
            <person name="Bonasio R."/>
            <person name="Zhang G."/>
            <person name="Ye C."/>
            <person name="Mutti N.S."/>
            <person name="Fang X."/>
            <person name="Qin N."/>
            <person name="Donahue G."/>
            <person name="Yang P."/>
            <person name="Li Q."/>
            <person name="Li C."/>
            <person name="Zhang P."/>
            <person name="Huang Z."/>
            <person name="Berger S.L."/>
            <person name="Reinberg D."/>
            <person name="Wang J."/>
            <person name="Liebig J."/>
        </authorList>
    </citation>
    <scope>NUCLEOTIDE SEQUENCE [LARGE SCALE GENOMIC DNA]</scope>
    <source>
        <strain evidence="7">C129</strain>
    </source>
</reference>
<evidence type="ECO:0000256" key="2">
    <source>
        <dbReference type="ARBA" id="ARBA00022490"/>
    </source>
</evidence>
<dbReference type="AlphaFoldDB" id="E1ZWM6"/>
<dbReference type="GO" id="GO:0006508">
    <property type="term" value="P:proteolysis"/>
    <property type="evidence" value="ECO:0007669"/>
    <property type="project" value="UniProtKB-KW"/>
</dbReference>
<dbReference type="GO" id="GO:0016920">
    <property type="term" value="F:pyroglutamyl-peptidase activity"/>
    <property type="evidence" value="ECO:0007669"/>
    <property type="project" value="InterPro"/>
</dbReference>
<dbReference type="PANTHER" id="PTHR23402:SF1">
    <property type="entry name" value="PYROGLUTAMYL-PEPTIDASE I"/>
    <property type="match status" value="1"/>
</dbReference>
<evidence type="ECO:0000256" key="4">
    <source>
        <dbReference type="ARBA" id="ARBA00022801"/>
    </source>
</evidence>
<dbReference type="GO" id="GO:0005829">
    <property type="term" value="C:cytosol"/>
    <property type="evidence" value="ECO:0007669"/>
    <property type="project" value="InterPro"/>
</dbReference>
<dbReference type="EMBL" id="GL434853">
    <property type="protein sequence ID" value="EFN74463.1"/>
    <property type="molecule type" value="Genomic_DNA"/>
</dbReference>
<dbReference type="InterPro" id="IPR016125">
    <property type="entry name" value="Peptidase_C15-like"/>
</dbReference>
<comment type="similarity">
    <text evidence="1">Belongs to the peptidase C15 family.</text>
</comment>
<proteinExistence type="inferred from homology"/>
<dbReference type="KEGG" id="cfo:105251090"/>
<keyword evidence="3" id="KW-0645">Protease</keyword>
<accession>E1ZWM6</accession>
<name>E1ZWM6_CAMFO</name>
<evidence type="ECO:0000313" key="6">
    <source>
        <dbReference type="EMBL" id="EFN74463.1"/>
    </source>
</evidence>
<sequence length="202" mass="23150">MDVDSECTILVTGFGPFDKYVVNASWEAVKELQKLWINSKEFLDIELVIEEIPVSYSYVSTQIPQLWKKHNPTIVLHVGVAGTAESLIIECHARSNGYERLDIDRKRPDETNIEYNILKTGIDVKELCDNVNKNCEKHKCGACLSHNAGKYLCEYTYYQSLTIEPTKTLFVHVPDFNKYSSIQTAKGLYDILCYLIRNLKCN</sequence>
<protein>
    <submittedName>
        <fullName evidence="6">Pyroglutamyl-peptidase 1</fullName>
    </submittedName>
</protein>
<evidence type="ECO:0000313" key="7">
    <source>
        <dbReference type="Proteomes" id="UP000000311"/>
    </source>
</evidence>
<dbReference type="InParanoid" id="E1ZWM6"/>
<dbReference type="PIRSF" id="PIRSF015592">
    <property type="entry name" value="Prld-crbxl_pptds"/>
    <property type="match status" value="1"/>
</dbReference>
<dbReference type="OMA" id="KLAYNHK"/>
<keyword evidence="5" id="KW-0788">Thiol protease</keyword>
<evidence type="ECO:0000256" key="1">
    <source>
        <dbReference type="ARBA" id="ARBA00006641"/>
    </source>
</evidence>
<dbReference type="Gene3D" id="3.40.630.20">
    <property type="entry name" value="Peptidase C15, pyroglutamyl peptidase I-like"/>
    <property type="match status" value="1"/>
</dbReference>
<dbReference type="FunCoup" id="E1ZWM6">
    <property type="interactions" value="92"/>
</dbReference>
<dbReference type="PRINTS" id="PR00706">
    <property type="entry name" value="PYROGLUPTASE"/>
</dbReference>
<organism evidence="7">
    <name type="scientific">Camponotus floridanus</name>
    <name type="common">Florida carpenter ant</name>
    <dbReference type="NCBI Taxonomy" id="104421"/>
    <lineage>
        <taxon>Eukaryota</taxon>
        <taxon>Metazoa</taxon>
        <taxon>Ecdysozoa</taxon>
        <taxon>Arthropoda</taxon>
        <taxon>Hexapoda</taxon>
        <taxon>Insecta</taxon>
        <taxon>Pterygota</taxon>
        <taxon>Neoptera</taxon>
        <taxon>Endopterygota</taxon>
        <taxon>Hymenoptera</taxon>
        <taxon>Apocrita</taxon>
        <taxon>Aculeata</taxon>
        <taxon>Formicoidea</taxon>
        <taxon>Formicidae</taxon>
        <taxon>Formicinae</taxon>
        <taxon>Camponotus</taxon>
    </lineage>
</organism>
<keyword evidence="7" id="KW-1185">Reference proteome</keyword>